<evidence type="ECO:0008006" key="4">
    <source>
        <dbReference type="Google" id="ProtNLM"/>
    </source>
</evidence>
<feature type="signal peptide" evidence="1">
    <location>
        <begin position="1"/>
        <end position="18"/>
    </location>
</feature>
<dbReference type="PROSITE" id="PS51257">
    <property type="entry name" value="PROKAR_LIPOPROTEIN"/>
    <property type="match status" value="1"/>
</dbReference>
<dbReference type="Proteomes" id="UP001255185">
    <property type="component" value="Unassembled WGS sequence"/>
</dbReference>
<evidence type="ECO:0000256" key="1">
    <source>
        <dbReference type="SAM" id="SignalP"/>
    </source>
</evidence>
<protein>
    <recommendedName>
        <fullName evidence="4">Lipoprotein</fullName>
    </recommendedName>
</protein>
<dbReference type="EMBL" id="JAVDVI010000004">
    <property type="protein sequence ID" value="MDR6967097.1"/>
    <property type="molecule type" value="Genomic_DNA"/>
</dbReference>
<keyword evidence="1" id="KW-0732">Signal</keyword>
<dbReference type="RefSeq" id="WP_310025070.1">
    <property type="nucleotide sequence ID" value="NZ_JAVDVI010000004.1"/>
</dbReference>
<proteinExistence type="predicted"/>
<evidence type="ECO:0000313" key="3">
    <source>
        <dbReference type="Proteomes" id="UP001255185"/>
    </source>
</evidence>
<gene>
    <name evidence="2" type="ORF">J2X31_001104</name>
</gene>
<comment type="caution">
    <text evidence="2">The sequence shown here is derived from an EMBL/GenBank/DDBJ whole genome shotgun (WGS) entry which is preliminary data.</text>
</comment>
<feature type="chain" id="PRO_5046550196" description="Lipoprotein" evidence="1">
    <location>
        <begin position="19"/>
        <end position="189"/>
    </location>
</feature>
<accession>A0ABU1TMA5</accession>
<evidence type="ECO:0000313" key="2">
    <source>
        <dbReference type="EMBL" id="MDR6967097.1"/>
    </source>
</evidence>
<name>A0ABU1TMA5_9FLAO</name>
<reference evidence="2 3" key="1">
    <citation type="submission" date="2023-07" db="EMBL/GenBank/DDBJ databases">
        <title>Sorghum-associated microbial communities from plants grown in Nebraska, USA.</title>
        <authorList>
            <person name="Schachtman D."/>
        </authorList>
    </citation>
    <scope>NUCLEOTIDE SEQUENCE [LARGE SCALE GENOMIC DNA]</scope>
    <source>
        <strain evidence="2 3">3773</strain>
    </source>
</reference>
<sequence length="189" mass="21258">MKKIVLLIALGLSLFSCSNNVDLAIDNPTDLPVIVKVDTLTVEIPPREVVWVEMGKGEHQITLENDSVVKFNFQNSLYMINPTLSEYLKYEEFYGNAMSQSMYGSSIPLKTVSFLGTEFEGNFEVVRDLINPVTWDCGPRESLPEIVEVEEGDSYATLTKLCDVKEFIEMVQSAPQPEPQMDIEPALEQ</sequence>
<keyword evidence="3" id="KW-1185">Reference proteome</keyword>
<organism evidence="2 3">
    <name type="scientific">Flavobacterium arsenatis</name>
    <dbReference type="NCBI Taxonomy" id="1484332"/>
    <lineage>
        <taxon>Bacteria</taxon>
        <taxon>Pseudomonadati</taxon>
        <taxon>Bacteroidota</taxon>
        <taxon>Flavobacteriia</taxon>
        <taxon>Flavobacteriales</taxon>
        <taxon>Flavobacteriaceae</taxon>
        <taxon>Flavobacterium</taxon>
    </lineage>
</organism>